<reference evidence="6 7" key="1">
    <citation type="submission" date="2017-09" db="EMBL/GenBank/DDBJ databases">
        <authorList>
            <person name="Ehlers B."/>
            <person name="Leendertz F.H."/>
        </authorList>
    </citation>
    <scope>NUCLEOTIDE SEQUENCE [LARGE SCALE GENOMIC DNA]</scope>
    <source>
        <strain evidence="6 7">USBA 140</strain>
    </source>
</reference>
<evidence type="ECO:0000256" key="3">
    <source>
        <dbReference type="PROSITE-ProRule" id="PRU00339"/>
    </source>
</evidence>
<feature type="transmembrane region" description="Helical" evidence="5">
    <location>
        <begin position="51"/>
        <end position="73"/>
    </location>
</feature>
<feature type="compositionally biased region" description="Pro residues" evidence="4">
    <location>
        <begin position="120"/>
        <end position="131"/>
    </location>
</feature>
<keyword evidence="5" id="KW-0472">Membrane</keyword>
<dbReference type="PANTHER" id="PTHR45586">
    <property type="entry name" value="TPR REPEAT-CONTAINING PROTEIN PA4667"/>
    <property type="match status" value="1"/>
</dbReference>
<dbReference type="Pfam" id="PF14559">
    <property type="entry name" value="TPR_19"/>
    <property type="match status" value="1"/>
</dbReference>
<dbReference type="InterPro" id="IPR019734">
    <property type="entry name" value="TPR_rpt"/>
</dbReference>
<evidence type="ECO:0000313" key="6">
    <source>
        <dbReference type="EMBL" id="SOE00036.1"/>
    </source>
</evidence>
<dbReference type="InterPro" id="IPR051012">
    <property type="entry name" value="CellSynth/LPSAsmb/PSIAsmb"/>
</dbReference>
<name>A0A286GXX6_9PROT</name>
<sequence length="488" mass="49308">MSVLFKALEKAARQNAEAQEPEPADAGGGAYGAAPLGAVPPTRRRNGLRTAVRLLGLVFVSLTGALVAALLVFGDDVQLLLADAFDPTPAPVFAPAPPPTVAPAPEPEAAAQHPAAPAAVPAPEPLAPTAPPEVAQASAVEAAPAPAVEVAAAPPPEADPAPAVEAALAPSAEPTPAPAAEAAAGPAEPAAEAAAAPAEPAAADPEDDIALLMKEGAARRAAADGRAVPADAGPVVPAVAPASAVTAPEPPERVSVEDALAADQGRRDAAAVSAPITVGRDPGASGVGGVSVSVMPRDTQASLAEAYTDLVRGNYGAALQTYTAIAERDPREVAALAGRAAALHKLRRVDEAQAAYERVLALQPDNREALANMITLIGDSAPRDAVRRLEALQAQAPDFSPVPAQLGMLYARLGDVDRAAAALRRAIGLSPDNALYHYNLAVVTDRAGRRADALRAYQQVLQLIEAGAGGGIDPQPVRQRVAFLRARS</sequence>
<feature type="region of interest" description="Disordered" evidence="4">
    <location>
        <begin position="14"/>
        <end position="43"/>
    </location>
</feature>
<organism evidence="6 7">
    <name type="scientific">Caenispirillum bisanense</name>
    <dbReference type="NCBI Taxonomy" id="414052"/>
    <lineage>
        <taxon>Bacteria</taxon>
        <taxon>Pseudomonadati</taxon>
        <taxon>Pseudomonadota</taxon>
        <taxon>Alphaproteobacteria</taxon>
        <taxon>Rhodospirillales</taxon>
        <taxon>Novispirillaceae</taxon>
        <taxon>Caenispirillum</taxon>
    </lineage>
</organism>
<evidence type="ECO:0000256" key="1">
    <source>
        <dbReference type="ARBA" id="ARBA00022737"/>
    </source>
</evidence>
<evidence type="ECO:0000256" key="5">
    <source>
        <dbReference type="SAM" id="Phobius"/>
    </source>
</evidence>
<feature type="region of interest" description="Disordered" evidence="4">
    <location>
        <begin position="167"/>
        <end position="203"/>
    </location>
</feature>
<dbReference type="SUPFAM" id="SSF48452">
    <property type="entry name" value="TPR-like"/>
    <property type="match status" value="1"/>
</dbReference>
<feature type="compositionally biased region" description="Low complexity" evidence="4">
    <location>
        <begin position="32"/>
        <end position="41"/>
    </location>
</feature>
<keyword evidence="7" id="KW-1185">Reference proteome</keyword>
<keyword evidence="1" id="KW-0677">Repeat</keyword>
<dbReference type="InterPro" id="IPR011990">
    <property type="entry name" value="TPR-like_helical_dom_sf"/>
</dbReference>
<dbReference type="Pfam" id="PF13432">
    <property type="entry name" value="TPR_16"/>
    <property type="match status" value="1"/>
</dbReference>
<evidence type="ECO:0000256" key="4">
    <source>
        <dbReference type="SAM" id="MobiDB-lite"/>
    </source>
</evidence>
<dbReference type="Proteomes" id="UP000219621">
    <property type="component" value="Unassembled WGS sequence"/>
</dbReference>
<keyword evidence="5" id="KW-1133">Transmembrane helix</keyword>
<dbReference type="EMBL" id="OCNJ01000011">
    <property type="protein sequence ID" value="SOE00036.1"/>
    <property type="molecule type" value="Genomic_DNA"/>
</dbReference>
<feature type="compositionally biased region" description="Low complexity" evidence="4">
    <location>
        <begin position="132"/>
        <end position="141"/>
    </location>
</feature>
<proteinExistence type="predicted"/>
<dbReference type="Gene3D" id="1.25.40.10">
    <property type="entry name" value="Tetratricopeptide repeat domain"/>
    <property type="match status" value="2"/>
</dbReference>
<dbReference type="AlphaFoldDB" id="A0A286GXX6"/>
<feature type="repeat" description="TPR" evidence="3">
    <location>
        <begin position="400"/>
        <end position="433"/>
    </location>
</feature>
<dbReference type="RefSeq" id="WP_097281035.1">
    <property type="nucleotide sequence ID" value="NZ_OCNJ01000011.1"/>
</dbReference>
<evidence type="ECO:0000313" key="7">
    <source>
        <dbReference type="Proteomes" id="UP000219621"/>
    </source>
</evidence>
<dbReference type="SMART" id="SM00028">
    <property type="entry name" value="TPR"/>
    <property type="match status" value="3"/>
</dbReference>
<feature type="compositionally biased region" description="Pro residues" evidence="4">
    <location>
        <begin position="93"/>
        <end position="106"/>
    </location>
</feature>
<accession>A0A286GXX6</accession>
<feature type="repeat" description="TPR" evidence="3">
    <location>
        <begin position="333"/>
        <end position="366"/>
    </location>
</feature>
<dbReference type="PROSITE" id="PS50005">
    <property type="entry name" value="TPR"/>
    <property type="match status" value="2"/>
</dbReference>
<feature type="region of interest" description="Disordered" evidence="4">
    <location>
        <begin position="93"/>
        <end position="141"/>
    </location>
</feature>
<gene>
    <name evidence="6" type="ORF">SAMN05421508_11149</name>
</gene>
<protein>
    <submittedName>
        <fullName evidence="6">Coatomer epsilon subunit</fullName>
    </submittedName>
</protein>
<keyword evidence="5" id="KW-0812">Transmembrane</keyword>
<dbReference type="OrthoDB" id="7365150at2"/>
<evidence type="ECO:0000256" key="2">
    <source>
        <dbReference type="ARBA" id="ARBA00022803"/>
    </source>
</evidence>
<dbReference type="PANTHER" id="PTHR45586:SF1">
    <property type="entry name" value="LIPOPOLYSACCHARIDE ASSEMBLY PROTEIN B"/>
    <property type="match status" value="1"/>
</dbReference>
<feature type="compositionally biased region" description="Low complexity" evidence="4">
    <location>
        <begin position="107"/>
        <end position="119"/>
    </location>
</feature>
<keyword evidence="2 3" id="KW-0802">TPR repeat</keyword>